<accession>A0A5B6VDN5</accession>
<comment type="caution">
    <text evidence="1">The sequence shown here is derived from an EMBL/GenBank/DDBJ whole genome shotgun (WGS) entry which is preliminary data.</text>
</comment>
<gene>
    <name evidence="1" type="ORF">EPI10_002245</name>
</gene>
<proteinExistence type="predicted"/>
<dbReference type="EMBL" id="SMMG02000007">
    <property type="protein sequence ID" value="KAA3467212.1"/>
    <property type="molecule type" value="Genomic_DNA"/>
</dbReference>
<dbReference type="AlphaFoldDB" id="A0A5B6VDN5"/>
<keyword evidence="2" id="KW-1185">Reference proteome</keyword>
<reference evidence="2" key="1">
    <citation type="journal article" date="2019" name="Plant Biotechnol. J.">
        <title>Genome sequencing of the Australian wild diploid species Gossypium australe highlights disease resistance and delayed gland morphogenesis.</title>
        <authorList>
            <person name="Cai Y."/>
            <person name="Cai X."/>
            <person name="Wang Q."/>
            <person name="Wang P."/>
            <person name="Zhang Y."/>
            <person name="Cai C."/>
            <person name="Xu Y."/>
            <person name="Wang K."/>
            <person name="Zhou Z."/>
            <person name="Wang C."/>
            <person name="Geng S."/>
            <person name="Li B."/>
            <person name="Dong Q."/>
            <person name="Hou Y."/>
            <person name="Wang H."/>
            <person name="Ai P."/>
            <person name="Liu Z."/>
            <person name="Yi F."/>
            <person name="Sun M."/>
            <person name="An G."/>
            <person name="Cheng J."/>
            <person name="Zhang Y."/>
            <person name="Shi Q."/>
            <person name="Xie Y."/>
            <person name="Shi X."/>
            <person name="Chang Y."/>
            <person name="Huang F."/>
            <person name="Chen Y."/>
            <person name="Hong S."/>
            <person name="Mi L."/>
            <person name="Sun Q."/>
            <person name="Zhang L."/>
            <person name="Zhou B."/>
            <person name="Peng R."/>
            <person name="Zhang X."/>
            <person name="Liu F."/>
        </authorList>
    </citation>
    <scope>NUCLEOTIDE SEQUENCE [LARGE SCALE GENOMIC DNA]</scope>
    <source>
        <strain evidence="2">cv. PA1801</strain>
    </source>
</reference>
<name>A0A5B6VDN5_9ROSI</name>
<evidence type="ECO:0000313" key="2">
    <source>
        <dbReference type="Proteomes" id="UP000325315"/>
    </source>
</evidence>
<evidence type="ECO:0000313" key="1">
    <source>
        <dbReference type="EMBL" id="KAA3467212.1"/>
    </source>
</evidence>
<organism evidence="1 2">
    <name type="scientific">Gossypium australe</name>
    <dbReference type="NCBI Taxonomy" id="47621"/>
    <lineage>
        <taxon>Eukaryota</taxon>
        <taxon>Viridiplantae</taxon>
        <taxon>Streptophyta</taxon>
        <taxon>Embryophyta</taxon>
        <taxon>Tracheophyta</taxon>
        <taxon>Spermatophyta</taxon>
        <taxon>Magnoliopsida</taxon>
        <taxon>eudicotyledons</taxon>
        <taxon>Gunneridae</taxon>
        <taxon>Pentapetalae</taxon>
        <taxon>rosids</taxon>
        <taxon>malvids</taxon>
        <taxon>Malvales</taxon>
        <taxon>Malvaceae</taxon>
        <taxon>Malvoideae</taxon>
        <taxon>Gossypium</taxon>
    </lineage>
</organism>
<dbReference type="Proteomes" id="UP000325315">
    <property type="component" value="Unassembled WGS sequence"/>
</dbReference>
<protein>
    <submittedName>
        <fullName evidence="1">Uncharacterized protein</fullName>
    </submittedName>
</protein>
<sequence length="66" mass="7636">MMHGFQTLIITGSGDNKVTKLINCQTRVWKREVIDYTFGVDEAEKILRIPLARHMHADLLAWRAEP</sequence>